<evidence type="ECO:0000313" key="3">
    <source>
        <dbReference type="Proteomes" id="UP000261660"/>
    </source>
</evidence>
<proteinExistence type="predicted"/>
<reference evidence="2" key="1">
    <citation type="submission" date="2025-08" db="UniProtKB">
        <authorList>
            <consortium name="Ensembl"/>
        </authorList>
    </citation>
    <scope>IDENTIFICATION</scope>
</reference>
<evidence type="ECO:0000256" key="1">
    <source>
        <dbReference type="SAM" id="MobiDB-lite"/>
    </source>
</evidence>
<feature type="region of interest" description="Disordered" evidence="1">
    <location>
        <begin position="65"/>
        <end position="87"/>
    </location>
</feature>
<keyword evidence="3" id="KW-1185">Reference proteome</keyword>
<sequence length="156" mass="17199">MVLQAGGHRQQVERLHVRDHAHGVLQRVDGGHWAERVESLRGGTAPHAQLQVLLWAEGLHDATRRADRQAKRASALTHDQQRPDVSSSDLRMLAGTLGPHRQAVVTPPLTAPDRAVSKGSGDVIELGLVQLLIDALTHVLKDDGYLRRKKTTRQHV</sequence>
<protein>
    <submittedName>
        <fullName evidence="2">Uncharacterized protein</fullName>
    </submittedName>
</protein>
<accession>A0A3Q3G799</accession>
<organism evidence="2 3">
    <name type="scientific">Labrus bergylta</name>
    <name type="common">ballan wrasse</name>
    <dbReference type="NCBI Taxonomy" id="56723"/>
    <lineage>
        <taxon>Eukaryota</taxon>
        <taxon>Metazoa</taxon>
        <taxon>Chordata</taxon>
        <taxon>Craniata</taxon>
        <taxon>Vertebrata</taxon>
        <taxon>Euteleostomi</taxon>
        <taxon>Actinopterygii</taxon>
        <taxon>Neopterygii</taxon>
        <taxon>Teleostei</taxon>
        <taxon>Neoteleostei</taxon>
        <taxon>Acanthomorphata</taxon>
        <taxon>Eupercaria</taxon>
        <taxon>Labriformes</taxon>
        <taxon>Labridae</taxon>
        <taxon>Labrus</taxon>
    </lineage>
</organism>
<dbReference type="InParanoid" id="A0A3Q3G799"/>
<name>A0A3Q3G799_9LABR</name>
<evidence type="ECO:0000313" key="2">
    <source>
        <dbReference type="Ensembl" id="ENSLBEP00000028732.1"/>
    </source>
</evidence>
<dbReference type="GeneTree" id="ENSGT00940000177715"/>
<dbReference type="AlphaFoldDB" id="A0A3Q3G799"/>
<reference evidence="2" key="2">
    <citation type="submission" date="2025-09" db="UniProtKB">
        <authorList>
            <consortium name="Ensembl"/>
        </authorList>
    </citation>
    <scope>IDENTIFICATION</scope>
</reference>
<dbReference type="Proteomes" id="UP000261660">
    <property type="component" value="Unplaced"/>
</dbReference>
<dbReference type="Ensembl" id="ENSLBET00000030078.1">
    <property type="protein sequence ID" value="ENSLBEP00000028732.1"/>
    <property type="gene ID" value="ENSLBEG00000021756.1"/>
</dbReference>